<dbReference type="STRING" id="3469.A0A4Y7KH85"/>
<comment type="similarity">
    <text evidence="3">Belongs to the trans-sulfuration enzymes family.</text>
</comment>
<gene>
    <name evidence="4" type="ORF">C5167_035387</name>
</gene>
<evidence type="ECO:0000313" key="4">
    <source>
        <dbReference type="EMBL" id="RZC72216.1"/>
    </source>
</evidence>
<evidence type="ECO:0000256" key="2">
    <source>
        <dbReference type="ARBA" id="ARBA00022898"/>
    </source>
</evidence>
<dbReference type="GO" id="GO:0019346">
    <property type="term" value="P:transsulfuration"/>
    <property type="evidence" value="ECO:0007669"/>
    <property type="project" value="InterPro"/>
</dbReference>
<reference evidence="4 5" key="1">
    <citation type="journal article" date="2018" name="Science">
        <title>The opium poppy genome and morphinan production.</title>
        <authorList>
            <person name="Guo L."/>
            <person name="Winzer T."/>
            <person name="Yang X."/>
            <person name="Li Y."/>
            <person name="Ning Z."/>
            <person name="He Z."/>
            <person name="Teodor R."/>
            <person name="Lu Y."/>
            <person name="Bowser T.A."/>
            <person name="Graham I.A."/>
            <person name="Ye K."/>
        </authorList>
    </citation>
    <scope>NUCLEOTIDE SEQUENCE [LARGE SCALE GENOMIC DNA]</scope>
    <source>
        <strain evidence="5">cv. HN1</strain>
        <tissue evidence="4">Leaves</tissue>
    </source>
</reference>
<comment type="cofactor">
    <cofactor evidence="1 3">
        <name>pyridoxal 5'-phosphate</name>
        <dbReference type="ChEBI" id="CHEBI:597326"/>
    </cofactor>
</comment>
<dbReference type="InterPro" id="IPR000277">
    <property type="entry name" value="Cys/Met-Metab_PyrdxlP-dep_enz"/>
</dbReference>
<dbReference type="EMBL" id="CM010721">
    <property type="protein sequence ID" value="RZC72216.1"/>
    <property type="molecule type" value="Genomic_DNA"/>
</dbReference>
<dbReference type="SUPFAM" id="SSF53383">
    <property type="entry name" value="PLP-dependent transferases"/>
    <property type="match status" value="1"/>
</dbReference>
<proteinExistence type="inferred from homology"/>
<dbReference type="Gramene" id="RZC72216">
    <property type="protein sequence ID" value="RZC72216"/>
    <property type="gene ID" value="C5167_035387"/>
</dbReference>
<sequence>MIGSRLEGWKKALLNAYLVNEYTSSSGGGIWNQQNVLQETRLIKDRKQAKKMTKGAEAMIRRSSIEYTFPVLSQPMELGADIIMHLATKYVYGHVDVMARFLAVKGERGFQFMILIFCCSYEMYFGELRIFAYQEKEHLVGRGFSVDEVSATIDSYGVYPSVSDEC</sequence>
<name>A0A4Y7KH85_PAPSO</name>
<evidence type="ECO:0000313" key="5">
    <source>
        <dbReference type="Proteomes" id="UP000316621"/>
    </source>
</evidence>
<evidence type="ECO:0000256" key="3">
    <source>
        <dbReference type="RuleBase" id="RU362118"/>
    </source>
</evidence>
<keyword evidence="2 3" id="KW-0663">Pyridoxal phosphate</keyword>
<dbReference type="Proteomes" id="UP000316621">
    <property type="component" value="Chromosome 7"/>
</dbReference>
<dbReference type="InterPro" id="IPR015421">
    <property type="entry name" value="PyrdxlP-dep_Trfase_major"/>
</dbReference>
<evidence type="ECO:0000256" key="1">
    <source>
        <dbReference type="ARBA" id="ARBA00001933"/>
    </source>
</evidence>
<dbReference type="AlphaFoldDB" id="A0A4Y7KH85"/>
<keyword evidence="5" id="KW-1185">Reference proteome</keyword>
<dbReference type="Pfam" id="PF01053">
    <property type="entry name" value="Cys_Met_Meta_PP"/>
    <property type="match status" value="1"/>
</dbReference>
<protein>
    <submittedName>
        <fullName evidence="4">Uncharacterized protein</fullName>
    </submittedName>
</protein>
<accession>A0A4Y7KH85</accession>
<dbReference type="Gene3D" id="3.40.640.10">
    <property type="entry name" value="Type I PLP-dependent aspartate aminotransferase-like (Major domain)"/>
    <property type="match status" value="1"/>
</dbReference>
<dbReference type="GO" id="GO:0030170">
    <property type="term" value="F:pyridoxal phosphate binding"/>
    <property type="evidence" value="ECO:0007669"/>
    <property type="project" value="InterPro"/>
</dbReference>
<dbReference type="InterPro" id="IPR015424">
    <property type="entry name" value="PyrdxlP-dep_Trfase"/>
</dbReference>
<organism evidence="4 5">
    <name type="scientific">Papaver somniferum</name>
    <name type="common">Opium poppy</name>
    <dbReference type="NCBI Taxonomy" id="3469"/>
    <lineage>
        <taxon>Eukaryota</taxon>
        <taxon>Viridiplantae</taxon>
        <taxon>Streptophyta</taxon>
        <taxon>Embryophyta</taxon>
        <taxon>Tracheophyta</taxon>
        <taxon>Spermatophyta</taxon>
        <taxon>Magnoliopsida</taxon>
        <taxon>Ranunculales</taxon>
        <taxon>Papaveraceae</taxon>
        <taxon>Papaveroideae</taxon>
        <taxon>Papaver</taxon>
    </lineage>
</organism>